<feature type="compositionally biased region" description="Low complexity" evidence="5">
    <location>
        <begin position="1076"/>
        <end position="1089"/>
    </location>
</feature>
<dbReference type="Pfam" id="PF23123">
    <property type="entry name" value="WDR72_alpha-sol"/>
    <property type="match status" value="1"/>
</dbReference>
<reference evidence="7 8" key="1">
    <citation type="journal article" date="2018" name="Nat. Ecol. Evol.">
        <title>Shark genomes provide insights into elasmobranch evolution and the origin of vertebrates.</title>
        <authorList>
            <person name="Hara Y"/>
            <person name="Yamaguchi K"/>
            <person name="Onimaru K"/>
            <person name="Kadota M"/>
            <person name="Koyanagi M"/>
            <person name="Keeley SD"/>
            <person name="Tatsumi K"/>
            <person name="Tanaka K"/>
            <person name="Motone F"/>
            <person name="Kageyama Y"/>
            <person name="Nozu R"/>
            <person name="Adachi N"/>
            <person name="Nishimura O"/>
            <person name="Nakagawa R"/>
            <person name="Tanegashima C"/>
            <person name="Kiyatake I"/>
            <person name="Matsumoto R"/>
            <person name="Murakumo K"/>
            <person name="Nishida K"/>
            <person name="Terakita A"/>
            <person name="Kuratani S"/>
            <person name="Sato K"/>
            <person name="Hyodo S Kuraku.S."/>
        </authorList>
    </citation>
    <scope>NUCLEOTIDE SEQUENCE [LARGE SCALE GENOMIC DNA]</scope>
</reference>
<feature type="compositionally biased region" description="Basic and acidic residues" evidence="5">
    <location>
        <begin position="1100"/>
        <end position="1124"/>
    </location>
</feature>
<dbReference type="InterPro" id="IPR019775">
    <property type="entry name" value="WD40_repeat_CS"/>
</dbReference>
<keyword evidence="8" id="KW-1185">Reference proteome</keyword>
<evidence type="ECO:0000313" key="7">
    <source>
        <dbReference type="EMBL" id="GCC34279.1"/>
    </source>
</evidence>
<dbReference type="STRING" id="137246.A0A401SV59"/>
<feature type="repeat" description="WD" evidence="4">
    <location>
        <begin position="586"/>
        <end position="627"/>
    </location>
</feature>
<keyword evidence="3" id="KW-0677">Repeat</keyword>
<dbReference type="InterPro" id="IPR015943">
    <property type="entry name" value="WD40/YVTN_repeat-like_dom_sf"/>
</dbReference>
<evidence type="ECO:0000259" key="6">
    <source>
        <dbReference type="Pfam" id="PF23123"/>
    </source>
</evidence>
<dbReference type="OrthoDB" id="338622at2759"/>
<gene>
    <name evidence="7" type="ORF">chiPu_0012752</name>
</gene>
<evidence type="ECO:0000256" key="1">
    <source>
        <dbReference type="ARBA" id="ARBA00022553"/>
    </source>
</evidence>
<dbReference type="InterPro" id="IPR057848">
    <property type="entry name" value="WDR72_alpha-sol"/>
</dbReference>
<dbReference type="SMART" id="SM00320">
    <property type="entry name" value="WD40"/>
    <property type="match status" value="6"/>
</dbReference>
<dbReference type="PANTHER" id="PTHR44099:SF2">
    <property type="entry name" value="WD REPEAT-CONTAINING PROTEIN 72"/>
    <property type="match status" value="1"/>
</dbReference>
<dbReference type="GO" id="GO:0072659">
    <property type="term" value="P:protein localization to plasma membrane"/>
    <property type="evidence" value="ECO:0007669"/>
    <property type="project" value="TreeGrafter"/>
</dbReference>
<dbReference type="SUPFAM" id="SSF50998">
    <property type="entry name" value="Quinoprotein alcohol dehydrogenase-like"/>
    <property type="match status" value="1"/>
</dbReference>
<dbReference type="Gene3D" id="2.130.10.10">
    <property type="entry name" value="YVTN repeat-like/Quinoprotein amine dehydrogenase"/>
    <property type="match status" value="2"/>
</dbReference>
<dbReference type="PROSITE" id="PS50294">
    <property type="entry name" value="WD_REPEATS_REGION"/>
    <property type="match status" value="1"/>
</dbReference>
<keyword evidence="2 4" id="KW-0853">WD repeat</keyword>
<dbReference type="FunFam" id="2.130.10.10:FF:000247">
    <property type="entry name" value="WD repeat-containing protein 72"/>
    <property type="match status" value="1"/>
</dbReference>
<evidence type="ECO:0000256" key="2">
    <source>
        <dbReference type="ARBA" id="ARBA00022574"/>
    </source>
</evidence>
<dbReference type="EMBL" id="BEZZ01000584">
    <property type="protein sequence ID" value="GCC34279.1"/>
    <property type="molecule type" value="Genomic_DNA"/>
</dbReference>
<dbReference type="InterPro" id="IPR049916">
    <property type="entry name" value="WDR72-like"/>
</dbReference>
<feature type="domain" description="WDR72-like alpha-solenoid" evidence="6">
    <location>
        <begin position="915"/>
        <end position="1129"/>
    </location>
</feature>
<evidence type="ECO:0000256" key="5">
    <source>
        <dbReference type="SAM" id="MobiDB-lite"/>
    </source>
</evidence>
<dbReference type="GO" id="GO:0005737">
    <property type="term" value="C:cytoplasm"/>
    <property type="evidence" value="ECO:0007669"/>
    <property type="project" value="TreeGrafter"/>
</dbReference>
<proteinExistence type="predicted"/>
<dbReference type="InterPro" id="IPR001680">
    <property type="entry name" value="WD40_rpt"/>
</dbReference>
<evidence type="ECO:0000313" key="8">
    <source>
        <dbReference type="Proteomes" id="UP000287033"/>
    </source>
</evidence>
<protein>
    <recommendedName>
        <fullName evidence="6">WDR72-like alpha-solenoid domain-containing protein</fullName>
    </recommendedName>
</protein>
<evidence type="ECO:0000256" key="3">
    <source>
        <dbReference type="ARBA" id="ARBA00022737"/>
    </source>
</evidence>
<feature type="region of interest" description="Disordered" evidence="5">
    <location>
        <begin position="1071"/>
        <end position="1133"/>
    </location>
</feature>
<dbReference type="AlphaFoldDB" id="A0A401SV59"/>
<dbReference type="PANTHER" id="PTHR44099">
    <property type="entry name" value="RABCONNECTIN-3B, ISOFORM A"/>
    <property type="match status" value="1"/>
</dbReference>
<feature type="repeat" description="WD" evidence="4">
    <location>
        <begin position="81"/>
        <end position="123"/>
    </location>
</feature>
<dbReference type="OMA" id="YHCSSRM"/>
<dbReference type="PROSITE" id="PS00678">
    <property type="entry name" value="WD_REPEATS_1"/>
    <property type="match status" value="1"/>
</dbReference>
<dbReference type="Pfam" id="PF00400">
    <property type="entry name" value="WD40"/>
    <property type="match status" value="4"/>
</dbReference>
<organism evidence="7 8">
    <name type="scientific">Chiloscyllium punctatum</name>
    <name type="common">Brownbanded bambooshark</name>
    <name type="synonym">Hemiscyllium punctatum</name>
    <dbReference type="NCBI Taxonomy" id="137246"/>
    <lineage>
        <taxon>Eukaryota</taxon>
        <taxon>Metazoa</taxon>
        <taxon>Chordata</taxon>
        <taxon>Craniata</taxon>
        <taxon>Vertebrata</taxon>
        <taxon>Chondrichthyes</taxon>
        <taxon>Elasmobranchii</taxon>
        <taxon>Galeomorphii</taxon>
        <taxon>Galeoidea</taxon>
        <taxon>Orectolobiformes</taxon>
        <taxon>Hemiscylliidae</taxon>
        <taxon>Chiloscyllium</taxon>
    </lineage>
</organism>
<dbReference type="Proteomes" id="UP000287033">
    <property type="component" value="Unassembled WGS sequence"/>
</dbReference>
<evidence type="ECO:0000256" key="4">
    <source>
        <dbReference type="PROSITE-ProRule" id="PRU00221"/>
    </source>
</evidence>
<name>A0A401SV59_CHIPU</name>
<dbReference type="InterPro" id="IPR011047">
    <property type="entry name" value="Quinoprotein_ADH-like_sf"/>
</dbReference>
<sequence length="1146" mass="127917">MPVLKLSQTSSIAQPHQPGILVTMKSIVQPIAVWERKAPSHSICALMLTDDQRTIVTGSREGQICLWNLSPDFKTLPRHFLFGHTSPITCLGKASEKQTCVVSAAENGEMCLWNVTSGQCIEHTKLPFTHTAIYYYYRSLRMSGDGWLLCCGQYQDVLVIDARSLELCHALVSSATPDWISSMCIVRSQRIQEDSLVGISVTGDLKVWDLSSSVNGIQAREDVFEAESKSLQCFNCQAVCFCTYTERLLLVVCSDCWKVFDYCDFSLLCFVNCNNGHHWAGGEVLAANKIIIWTETGHSYIYQLPDRWGQMGKPREKFSSLFKAGIFTSHGHSLTETVSPRLLCYTSKDVNRKFLQTILIFINERKEPFHKILFSGEASGTISMWHIPDVPMANRDGSPQEIQIATTLSLQEAFEQHKILTEEITGQLGVLPNGIQTGLITASVYIPNLDNLVCGCENGRIIITLGLHAARAQLLVEHSLLKAWLPHRILVGHCAKVTCLLHPCNKSATFDTSWLVSGDEDSNVIWWNMFKGEVLHKFVLHAGPVLNLSVCPEDCSPEIHQCICCLANDNSVTLLSLQYRTCLMHARKHLSPVKIIKWRPAEDLLVVGCDDGAAYVWDVETGTLDRHETGDIAKAIIASCDDTSSTFVNVMDSISLGVRPPDPIKKKNTTYKQSGSFKFSSSSPAFQTAESSKSSEKSAFLEPTLQPFTVLPVKTNWSDSTIHVLLFDVSAICEQLFSHQEKEPKLQNTIPNHETLKRLANIDGKKPPISLKRNKATSSPCQANGLVKDLVHDHLFYSESITNGLARESAAISKQKSKLKGMKRVTPSTVKRMDVNTARDTAKLLISCLFPWGVDRDLDELCTKHLGMSEPCCPVSFGLLSQDDHLSLLLPGWYQLNWEGTKDYVFCSKISNKVVELAKQVSNITQLCTVSVEEILNDEADGNFQLEMTSYLLSVILLVNVQMRMSFLSKRNETHNTMRQQKTECLRGKGGDAFHSSIPSFSAEGKQNRTFSLPWGLSKEKSFDTLTSLIASWQVQSVELLEAVQAMLLSEVQRVFRSLRKKPICNQALTGVQNGSSESQSEQIQETQQNPSTTMLSAHNMHDSSPEPAKHQEPEEVPDRRAFEESDSPDSLREWPMSRICFCKVC</sequence>
<keyword evidence="1" id="KW-0597">Phosphoprotein</keyword>
<comment type="caution">
    <text evidence="7">The sequence shown here is derived from an EMBL/GenBank/DDBJ whole genome shotgun (WGS) entry which is preliminary data.</text>
</comment>
<dbReference type="PROSITE" id="PS50082">
    <property type="entry name" value="WD_REPEATS_2"/>
    <property type="match status" value="2"/>
</dbReference>
<accession>A0A401SV59</accession>